<keyword evidence="4" id="KW-0804">Transcription</keyword>
<evidence type="ECO:0000256" key="5">
    <source>
        <dbReference type="ARBA" id="ARBA00023242"/>
    </source>
</evidence>
<evidence type="ECO:0000313" key="8">
    <source>
        <dbReference type="Proteomes" id="UP000887574"/>
    </source>
</evidence>
<evidence type="ECO:0000259" key="7">
    <source>
        <dbReference type="Pfam" id="PF07717"/>
    </source>
</evidence>
<comment type="similarity">
    <text evidence="2">Belongs to the Mediator complex subunit 6 family.</text>
</comment>
<dbReference type="GO" id="GO:0016592">
    <property type="term" value="C:mediator complex"/>
    <property type="evidence" value="ECO:0007669"/>
    <property type="project" value="InterPro"/>
</dbReference>
<dbReference type="InterPro" id="IPR011709">
    <property type="entry name" value="DEAD-box_helicase_OB_fold"/>
</dbReference>
<feature type="compositionally biased region" description="Basic and acidic residues" evidence="6">
    <location>
        <begin position="408"/>
        <end position="417"/>
    </location>
</feature>
<evidence type="ECO:0000256" key="2">
    <source>
        <dbReference type="ARBA" id="ARBA00007526"/>
    </source>
</evidence>
<comment type="subcellular location">
    <subcellularLocation>
        <location evidence="1">Nucleus</location>
    </subcellularLocation>
</comment>
<dbReference type="Pfam" id="PF04934">
    <property type="entry name" value="Med6"/>
    <property type="match status" value="1"/>
</dbReference>
<dbReference type="InterPro" id="IPR038566">
    <property type="entry name" value="Mediator_Med6_sf"/>
</dbReference>
<keyword evidence="8" id="KW-1185">Reference proteome</keyword>
<dbReference type="InterPro" id="IPR007018">
    <property type="entry name" value="Mediator_Med6"/>
</dbReference>
<accession>A0A915CLW2</accession>
<dbReference type="Gene3D" id="3.10.450.580">
    <property type="entry name" value="Mediator complex, subunit Med6"/>
    <property type="match status" value="1"/>
</dbReference>
<dbReference type="GO" id="GO:0003712">
    <property type="term" value="F:transcription coregulator activity"/>
    <property type="evidence" value="ECO:0007669"/>
    <property type="project" value="InterPro"/>
</dbReference>
<feature type="compositionally biased region" description="Polar residues" evidence="6">
    <location>
        <begin position="396"/>
        <end position="407"/>
    </location>
</feature>
<keyword evidence="5" id="KW-0539">Nucleus</keyword>
<evidence type="ECO:0000256" key="4">
    <source>
        <dbReference type="ARBA" id="ARBA00023163"/>
    </source>
</evidence>
<dbReference type="GO" id="GO:0006357">
    <property type="term" value="P:regulation of transcription by RNA polymerase II"/>
    <property type="evidence" value="ECO:0007669"/>
    <property type="project" value="InterPro"/>
</dbReference>
<evidence type="ECO:0000313" key="9">
    <source>
        <dbReference type="WBParaSite" id="jg10026"/>
    </source>
</evidence>
<feature type="region of interest" description="Disordered" evidence="6">
    <location>
        <begin position="340"/>
        <end position="417"/>
    </location>
</feature>
<feature type="domain" description="DEAD-box helicase OB fold" evidence="7">
    <location>
        <begin position="118"/>
        <end position="191"/>
    </location>
</feature>
<name>A0A915CLW2_9BILA</name>
<dbReference type="PANTHER" id="PTHR13104">
    <property type="entry name" value="MED-6-RELATED"/>
    <property type="match status" value="1"/>
</dbReference>
<organism evidence="8 9">
    <name type="scientific">Ditylenchus dipsaci</name>
    <dbReference type="NCBI Taxonomy" id="166011"/>
    <lineage>
        <taxon>Eukaryota</taxon>
        <taxon>Metazoa</taxon>
        <taxon>Ecdysozoa</taxon>
        <taxon>Nematoda</taxon>
        <taxon>Chromadorea</taxon>
        <taxon>Rhabditida</taxon>
        <taxon>Tylenchina</taxon>
        <taxon>Tylenchomorpha</taxon>
        <taxon>Sphaerularioidea</taxon>
        <taxon>Anguinidae</taxon>
        <taxon>Anguininae</taxon>
        <taxon>Ditylenchus</taxon>
    </lineage>
</organism>
<evidence type="ECO:0000256" key="3">
    <source>
        <dbReference type="ARBA" id="ARBA00023015"/>
    </source>
</evidence>
<dbReference type="WBParaSite" id="jg10026">
    <property type="protein sequence ID" value="jg10026"/>
    <property type="gene ID" value="jg10026"/>
</dbReference>
<feature type="compositionally biased region" description="Basic and acidic residues" evidence="6">
    <location>
        <begin position="361"/>
        <end position="386"/>
    </location>
</feature>
<proteinExistence type="inferred from homology"/>
<evidence type="ECO:0000256" key="1">
    <source>
        <dbReference type="ARBA" id="ARBA00004123"/>
    </source>
</evidence>
<protein>
    <submittedName>
        <fullName evidence="9">DEAD-box helicase OB fold domain-containing protein</fullName>
    </submittedName>
</protein>
<dbReference type="AlphaFoldDB" id="A0A915CLW2"/>
<sequence>MKLVHFPVEPSHAKILVSANPLNCIEEALTNEFLSGGSNGESSSYASSSKRYFMDEGDSSRKFDASEGDHVRMIKIYRAYKSQVKNNKNNLKEWCSTNGLNPRRLENVSNCGADFTPLRKAICQGLFINACVYDVSTATYRLERKMNVGVKIHPSSCLARRSAIAAFVFTDLVQTTDMYARDVCLVDPDWLKTIREALKKEKKFKVSWLDRELLFRLLERDQMDVCFKNPNFPASALNEENIMAYFCDPANPFYHRQSDNETLRMQNININRMAMEEMLKKMNGIQYVLVTASPPLFVICKQQRNTLNSVAPLFSTGRCFGSLRNALGQTLDSLKFNASRGSAEMEEDQNESDSASTASMARDEEKSNNNPSRDRATAFQRTRTDMLLKALVDQFPPQNMASESASRNQEDSISSKD</sequence>
<dbReference type="Proteomes" id="UP000887574">
    <property type="component" value="Unplaced"/>
</dbReference>
<evidence type="ECO:0000256" key="6">
    <source>
        <dbReference type="SAM" id="MobiDB-lite"/>
    </source>
</evidence>
<keyword evidence="3" id="KW-0805">Transcription regulation</keyword>
<reference evidence="9" key="1">
    <citation type="submission" date="2022-11" db="UniProtKB">
        <authorList>
            <consortium name="WormBaseParasite"/>
        </authorList>
    </citation>
    <scope>IDENTIFICATION</scope>
</reference>
<dbReference type="Pfam" id="PF07717">
    <property type="entry name" value="OB_NTP_bind"/>
    <property type="match status" value="1"/>
</dbReference>